<dbReference type="InterPro" id="IPR032776">
    <property type="entry name" value="CECR6/TMEM121"/>
</dbReference>
<reference evidence="3" key="1">
    <citation type="submission" date="2015-09" db="EMBL/GenBank/DDBJ databases">
        <title>Scylla olivacea transcriptome.</title>
        <authorList>
            <person name="Ikhwanuddin M."/>
        </authorList>
    </citation>
    <scope>NUCLEOTIDE SEQUENCE</scope>
</reference>
<protein>
    <recommendedName>
        <fullName evidence="4">XK-related protein</fullName>
    </recommendedName>
</protein>
<evidence type="ECO:0008006" key="4">
    <source>
        <dbReference type="Google" id="ProtNLM"/>
    </source>
</evidence>
<name>A0A0P4W554_SCYOL</name>
<feature type="transmembrane region" description="Helical" evidence="2">
    <location>
        <begin position="264"/>
        <end position="284"/>
    </location>
</feature>
<accession>A0A0P4W554</accession>
<dbReference type="InterPro" id="IPR026624">
    <property type="entry name" value="CECR6"/>
</dbReference>
<dbReference type="EMBL" id="GDRN01086767">
    <property type="protein sequence ID" value="JAI61117.1"/>
    <property type="molecule type" value="Transcribed_RNA"/>
</dbReference>
<evidence type="ECO:0000256" key="1">
    <source>
        <dbReference type="ARBA" id="ARBA00007711"/>
    </source>
</evidence>
<dbReference type="AlphaFoldDB" id="A0A0P4W554"/>
<feature type="transmembrane region" description="Helical" evidence="2">
    <location>
        <begin position="143"/>
        <end position="164"/>
    </location>
</feature>
<evidence type="ECO:0000313" key="3">
    <source>
        <dbReference type="EMBL" id="JAI61117.1"/>
    </source>
</evidence>
<feature type="transmembrane region" description="Helical" evidence="2">
    <location>
        <begin position="112"/>
        <end position="131"/>
    </location>
</feature>
<sequence length="376" mass="41690">MSGGGVCPFSLTWQLVYHSALTAVLLVVAGAQGVLLDIYILAFDKKTSLNYFWLLPDFLMVFPFVAAMWGGYKRNKELKRHPSTPHASQNATQHGTWRPVLERVFGTRAEPVYVWLLYTALMVAKICVIFLSEIPNTISTDAFLSPQLLKVTISMTALVFGLLVEGQSAWDAATAVREDVKAREAYIRALSHGTALETLDTVAFLSLLTQSESALVLPLSLERLILALACINLFLPAVALLKLSHSDYGRGRLNRIFPPVYKLIHLWLTNVSFMVIRIYLWAGLSSSVSPFLVKNIYHIFAVLREVWSECQGVWGCKGGLHGLRVCLWRCCHPRRGYGNKGQAVALSDVRGSVDSGEATAGGEKFEEIDLKQCDRA</sequence>
<dbReference type="PANTHER" id="PTHR47399:SF1">
    <property type="entry name" value="TRANSMEMBRANE PROTEIN 121B"/>
    <property type="match status" value="1"/>
</dbReference>
<comment type="similarity">
    <text evidence="1">Belongs to the TMEM121 family.</text>
</comment>
<organism evidence="3">
    <name type="scientific">Scylla olivacea</name>
    <name type="common">Orange mud crab</name>
    <name type="synonym">Cancer olivacea</name>
    <dbReference type="NCBI Taxonomy" id="85551"/>
    <lineage>
        <taxon>Eukaryota</taxon>
        <taxon>Metazoa</taxon>
        <taxon>Ecdysozoa</taxon>
        <taxon>Arthropoda</taxon>
        <taxon>Crustacea</taxon>
        <taxon>Multicrustacea</taxon>
        <taxon>Malacostraca</taxon>
        <taxon>Eumalacostraca</taxon>
        <taxon>Eucarida</taxon>
        <taxon>Decapoda</taxon>
        <taxon>Pleocyemata</taxon>
        <taxon>Brachyura</taxon>
        <taxon>Eubrachyura</taxon>
        <taxon>Portunoidea</taxon>
        <taxon>Portunidae</taxon>
        <taxon>Portuninae</taxon>
        <taxon>Scylla</taxon>
    </lineage>
</organism>
<feature type="transmembrane region" description="Helical" evidence="2">
    <location>
        <begin position="52"/>
        <end position="72"/>
    </location>
</feature>
<keyword evidence="2" id="KW-1133">Transmembrane helix</keyword>
<feature type="transmembrane region" description="Helical" evidence="2">
    <location>
        <begin position="224"/>
        <end position="243"/>
    </location>
</feature>
<keyword evidence="2" id="KW-0812">Transmembrane</keyword>
<feature type="transmembrane region" description="Helical" evidence="2">
    <location>
        <begin position="20"/>
        <end position="40"/>
    </location>
</feature>
<dbReference type="Pfam" id="PF14997">
    <property type="entry name" value="CECR6_TMEM121"/>
    <property type="match status" value="1"/>
</dbReference>
<proteinExistence type="inferred from homology"/>
<evidence type="ECO:0000256" key="2">
    <source>
        <dbReference type="SAM" id="Phobius"/>
    </source>
</evidence>
<dbReference type="PANTHER" id="PTHR47399">
    <property type="entry name" value="TRANSMEMBRANE PROTEIN 121B"/>
    <property type="match status" value="1"/>
</dbReference>
<keyword evidence="2" id="KW-0472">Membrane</keyword>